<protein>
    <recommendedName>
        <fullName evidence="3">Cytochrome P450</fullName>
    </recommendedName>
</protein>
<dbReference type="InterPro" id="IPR036396">
    <property type="entry name" value="Cyt_P450_sf"/>
</dbReference>
<proteinExistence type="predicted"/>
<dbReference type="EMBL" id="CAVNYO010000001">
    <property type="protein sequence ID" value="CAK5261846.1"/>
    <property type="molecule type" value="Genomic_DNA"/>
</dbReference>
<dbReference type="AlphaFoldDB" id="A0AAD2GQG0"/>
<evidence type="ECO:0000313" key="2">
    <source>
        <dbReference type="Proteomes" id="UP001295794"/>
    </source>
</evidence>
<evidence type="ECO:0008006" key="3">
    <source>
        <dbReference type="Google" id="ProtNLM"/>
    </source>
</evidence>
<sequence>MAPPPPARGYLLGTLSKTSEGTQFRAVYGLQCRNILGSRACIGRKFATVEAICFLTRFIRDWKVAPLLAPGETREQWRKRVLDAKVLLALGIERLPLTLERRKLA</sequence>
<dbReference type="Proteomes" id="UP001295794">
    <property type="component" value="Unassembled WGS sequence"/>
</dbReference>
<dbReference type="GO" id="GO:0005506">
    <property type="term" value="F:iron ion binding"/>
    <property type="evidence" value="ECO:0007669"/>
    <property type="project" value="InterPro"/>
</dbReference>
<name>A0AAD2GQG0_9AGAR</name>
<dbReference type="GO" id="GO:0004497">
    <property type="term" value="F:monooxygenase activity"/>
    <property type="evidence" value="ECO:0007669"/>
    <property type="project" value="InterPro"/>
</dbReference>
<dbReference type="GO" id="GO:0016705">
    <property type="term" value="F:oxidoreductase activity, acting on paired donors, with incorporation or reduction of molecular oxygen"/>
    <property type="evidence" value="ECO:0007669"/>
    <property type="project" value="InterPro"/>
</dbReference>
<organism evidence="1 2">
    <name type="scientific">Mycena citricolor</name>
    <dbReference type="NCBI Taxonomy" id="2018698"/>
    <lineage>
        <taxon>Eukaryota</taxon>
        <taxon>Fungi</taxon>
        <taxon>Dikarya</taxon>
        <taxon>Basidiomycota</taxon>
        <taxon>Agaricomycotina</taxon>
        <taxon>Agaricomycetes</taxon>
        <taxon>Agaricomycetidae</taxon>
        <taxon>Agaricales</taxon>
        <taxon>Marasmiineae</taxon>
        <taxon>Mycenaceae</taxon>
        <taxon>Mycena</taxon>
    </lineage>
</organism>
<keyword evidence="2" id="KW-1185">Reference proteome</keyword>
<accession>A0AAD2GQG0</accession>
<dbReference type="Gene3D" id="1.10.630.10">
    <property type="entry name" value="Cytochrome P450"/>
    <property type="match status" value="1"/>
</dbReference>
<reference evidence="1" key="1">
    <citation type="submission" date="2023-11" db="EMBL/GenBank/DDBJ databases">
        <authorList>
            <person name="De Vega J J."/>
            <person name="De Vega J J."/>
        </authorList>
    </citation>
    <scope>NUCLEOTIDE SEQUENCE</scope>
</reference>
<evidence type="ECO:0000313" key="1">
    <source>
        <dbReference type="EMBL" id="CAK5261846.1"/>
    </source>
</evidence>
<gene>
    <name evidence="1" type="ORF">MYCIT1_LOCUS81</name>
</gene>
<dbReference type="GO" id="GO:0020037">
    <property type="term" value="F:heme binding"/>
    <property type="evidence" value="ECO:0007669"/>
    <property type="project" value="InterPro"/>
</dbReference>
<comment type="caution">
    <text evidence="1">The sequence shown here is derived from an EMBL/GenBank/DDBJ whole genome shotgun (WGS) entry which is preliminary data.</text>
</comment>
<dbReference type="SUPFAM" id="SSF48264">
    <property type="entry name" value="Cytochrome P450"/>
    <property type="match status" value="1"/>
</dbReference>